<dbReference type="Gene3D" id="2.30.30.60">
    <property type="match status" value="1"/>
</dbReference>
<comment type="caution">
    <text evidence="7">The sequence shown here is derived from an EMBL/GenBank/DDBJ whole genome shotgun (WGS) entry which is preliminary data.</text>
</comment>
<name>A0A7W6DE30_9SPHN</name>
<organism evidence="7 8">
    <name type="scientific">Sphingobium fontiphilum</name>
    <dbReference type="NCBI Taxonomy" id="944425"/>
    <lineage>
        <taxon>Bacteria</taxon>
        <taxon>Pseudomonadati</taxon>
        <taxon>Pseudomonadota</taxon>
        <taxon>Alphaproteobacteria</taxon>
        <taxon>Sphingomonadales</taxon>
        <taxon>Sphingomonadaceae</taxon>
        <taxon>Sphingobium</taxon>
    </lineage>
</organism>
<evidence type="ECO:0000259" key="6">
    <source>
        <dbReference type="Pfam" id="PF00924"/>
    </source>
</evidence>
<dbReference type="Proteomes" id="UP000552757">
    <property type="component" value="Unassembled WGS sequence"/>
</dbReference>
<evidence type="ECO:0000256" key="2">
    <source>
        <dbReference type="ARBA" id="ARBA00022692"/>
    </source>
</evidence>
<feature type="transmembrane region" description="Helical" evidence="5">
    <location>
        <begin position="140"/>
        <end position="161"/>
    </location>
</feature>
<dbReference type="SUPFAM" id="SSF50182">
    <property type="entry name" value="Sm-like ribonucleoproteins"/>
    <property type="match status" value="1"/>
</dbReference>
<dbReference type="GO" id="GO:0008381">
    <property type="term" value="F:mechanosensitive monoatomic ion channel activity"/>
    <property type="evidence" value="ECO:0007669"/>
    <property type="project" value="UniProtKB-ARBA"/>
</dbReference>
<dbReference type="InterPro" id="IPR010920">
    <property type="entry name" value="LSM_dom_sf"/>
</dbReference>
<evidence type="ECO:0000256" key="4">
    <source>
        <dbReference type="ARBA" id="ARBA00023136"/>
    </source>
</evidence>
<evidence type="ECO:0000256" key="3">
    <source>
        <dbReference type="ARBA" id="ARBA00022989"/>
    </source>
</evidence>
<evidence type="ECO:0000313" key="8">
    <source>
        <dbReference type="Proteomes" id="UP000552757"/>
    </source>
</evidence>
<dbReference type="PANTHER" id="PTHR30566">
    <property type="entry name" value="YNAI-RELATED MECHANOSENSITIVE ION CHANNEL"/>
    <property type="match status" value="1"/>
</dbReference>
<dbReference type="Pfam" id="PF00924">
    <property type="entry name" value="MS_channel_2nd"/>
    <property type="match status" value="1"/>
</dbReference>
<gene>
    <name evidence="7" type="ORF">GGR44_000638</name>
</gene>
<evidence type="ECO:0000256" key="1">
    <source>
        <dbReference type="ARBA" id="ARBA00004370"/>
    </source>
</evidence>
<feature type="domain" description="Mechanosensitive ion channel MscS" evidence="6">
    <location>
        <begin position="190"/>
        <end position="254"/>
    </location>
</feature>
<keyword evidence="8" id="KW-1185">Reference proteome</keyword>
<reference evidence="7 8" key="1">
    <citation type="submission" date="2020-08" db="EMBL/GenBank/DDBJ databases">
        <title>Genomic Encyclopedia of Type Strains, Phase IV (KMG-IV): sequencing the most valuable type-strain genomes for metagenomic binning, comparative biology and taxonomic classification.</title>
        <authorList>
            <person name="Goeker M."/>
        </authorList>
    </citation>
    <scope>NUCLEOTIDE SEQUENCE [LARGE SCALE GENOMIC DNA]</scope>
    <source>
        <strain evidence="7 8">DSM 29348</strain>
    </source>
</reference>
<keyword evidence="2 5" id="KW-0812">Transmembrane</keyword>
<keyword evidence="3 5" id="KW-1133">Transmembrane helix</keyword>
<feature type="transmembrane region" description="Helical" evidence="5">
    <location>
        <begin position="89"/>
        <end position="113"/>
    </location>
</feature>
<accession>A0A7W6DE30</accession>
<dbReference type="GO" id="GO:0016020">
    <property type="term" value="C:membrane"/>
    <property type="evidence" value="ECO:0007669"/>
    <property type="project" value="UniProtKB-SubCell"/>
</dbReference>
<protein>
    <submittedName>
        <fullName evidence="7">Small-conductance mechanosensitive channel</fullName>
    </submittedName>
</protein>
<evidence type="ECO:0000313" key="7">
    <source>
        <dbReference type="EMBL" id="MBB3981007.1"/>
    </source>
</evidence>
<feature type="transmembrane region" description="Helical" evidence="5">
    <location>
        <begin position="167"/>
        <end position="186"/>
    </location>
</feature>
<dbReference type="PANTHER" id="PTHR30566:SF25">
    <property type="entry name" value="INNER MEMBRANE PROTEIN"/>
    <property type="match status" value="1"/>
</dbReference>
<keyword evidence="4 5" id="KW-0472">Membrane</keyword>
<evidence type="ECO:0000256" key="5">
    <source>
        <dbReference type="SAM" id="Phobius"/>
    </source>
</evidence>
<proteinExistence type="predicted"/>
<dbReference type="InterPro" id="IPR006685">
    <property type="entry name" value="MscS_channel_2nd"/>
</dbReference>
<dbReference type="InterPro" id="IPR023408">
    <property type="entry name" value="MscS_beta-dom_sf"/>
</dbReference>
<feature type="transmembrane region" description="Helical" evidence="5">
    <location>
        <begin position="55"/>
        <end position="77"/>
    </location>
</feature>
<dbReference type="AlphaFoldDB" id="A0A7W6DE30"/>
<dbReference type="Gene3D" id="1.10.287.1260">
    <property type="match status" value="1"/>
</dbReference>
<dbReference type="EMBL" id="JACIEB010000001">
    <property type="protein sequence ID" value="MBB3981007.1"/>
    <property type="molecule type" value="Genomic_DNA"/>
</dbReference>
<comment type="subcellular location">
    <subcellularLocation>
        <location evidence="1">Membrane</location>
    </subcellularLocation>
</comment>
<sequence>MRRSPFMASPDLSLSTVSPVAAIAIAAAVGFAFLLHWLAYAIGIRIVRKMGWAPVILPAIYHPTRWLVVLLALSAGMRGLRLGGRVEDIWSIGSAMAFVLLMGWAVLALLGAMRTLVERNSDMSVEDNLRARRQHTRVRILYRIAQFVVGFIVIALMLMTIPGVRAVGVTLMASAGIVGLAVGAAAQPALKNLIAGVQMAFSEPIRLDDVVIVEGEWGRIEDITLTYVVVRIWDDRRMVVPVSYFLEKPFQNWTTKTSDLLGTIFLYVDPTADVARIRAKFVDVASANRRWDRRVAIVQVTDHRADAMELRGLLSARNAGEAFDLRCEVREAMLDFLRTEMPEALARSRQRVEGAVAFTRPADAQASVPASTHSG</sequence>
<feature type="transmembrane region" description="Helical" evidence="5">
    <location>
        <begin position="20"/>
        <end position="43"/>
    </location>
</feature>